<dbReference type="AlphaFoldDB" id="A0A0R1RX49"/>
<dbReference type="Gene3D" id="2.60.120.10">
    <property type="entry name" value="Jelly Rolls"/>
    <property type="match status" value="1"/>
</dbReference>
<evidence type="ECO:0000256" key="1">
    <source>
        <dbReference type="ARBA" id="ARBA00023015"/>
    </source>
</evidence>
<accession>A0A0R1RX49</accession>
<dbReference type="RefSeq" id="WP_025083981.1">
    <property type="nucleotide sequence ID" value="NZ_AZEX01000029.1"/>
</dbReference>
<dbReference type="PANTHER" id="PTHR43280:SF28">
    <property type="entry name" value="HTH-TYPE TRANSCRIPTIONAL ACTIVATOR RHAS"/>
    <property type="match status" value="1"/>
</dbReference>
<dbReference type="InterPro" id="IPR009057">
    <property type="entry name" value="Homeodomain-like_sf"/>
</dbReference>
<proteinExistence type="predicted"/>
<evidence type="ECO:0000256" key="3">
    <source>
        <dbReference type="ARBA" id="ARBA00023163"/>
    </source>
</evidence>
<organism evidence="5 6">
    <name type="scientific">Latilactobacillus fuchuensis DSM 14340 = JCM 11249</name>
    <dbReference type="NCBI Taxonomy" id="1423747"/>
    <lineage>
        <taxon>Bacteria</taxon>
        <taxon>Bacillati</taxon>
        <taxon>Bacillota</taxon>
        <taxon>Bacilli</taxon>
        <taxon>Lactobacillales</taxon>
        <taxon>Lactobacillaceae</taxon>
        <taxon>Latilactobacillus</taxon>
    </lineage>
</organism>
<name>A0A0R1RX49_9LACO</name>
<dbReference type="SMART" id="SM00342">
    <property type="entry name" value="HTH_ARAC"/>
    <property type="match status" value="1"/>
</dbReference>
<dbReference type="eggNOG" id="COG2207">
    <property type="taxonomic scope" value="Bacteria"/>
</dbReference>
<dbReference type="InterPro" id="IPR018062">
    <property type="entry name" value="HTH_AraC-typ_CS"/>
</dbReference>
<dbReference type="Pfam" id="PF12833">
    <property type="entry name" value="HTH_18"/>
    <property type="match status" value="1"/>
</dbReference>
<dbReference type="PANTHER" id="PTHR43280">
    <property type="entry name" value="ARAC-FAMILY TRANSCRIPTIONAL REGULATOR"/>
    <property type="match status" value="1"/>
</dbReference>
<dbReference type="Pfam" id="PF02311">
    <property type="entry name" value="AraC_binding"/>
    <property type="match status" value="1"/>
</dbReference>
<dbReference type="Proteomes" id="UP000051264">
    <property type="component" value="Unassembled WGS sequence"/>
</dbReference>
<evidence type="ECO:0000259" key="4">
    <source>
        <dbReference type="PROSITE" id="PS01124"/>
    </source>
</evidence>
<gene>
    <name evidence="5" type="ORF">FC69_GL001054</name>
</gene>
<dbReference type="InterPro" id="IPR014710">
    <property type="entry name" value="RmlC-like_jellyroll"/>
</dbReference>
<dbReference type="SUPFAM" id="SSF46689">
    <property type="entry name" value="Homeodomain-like"/>
    <property type="match status" value="1"/>
</dbReference>
<feature type="domain" description="HTH araC/xylS-type" evidence="4">
    <location>
        <begin position="226"/>
        <end position="327"/>
    </location>
</feature>
<evidence type="ECO:0000313" key="5">
    <source>
        <dbReference type="EMBL" id="KRL60958.1"/>
    </source>
</evidence>
<dbReference type="GO" id="GO:0043565">
    <property type="term" value="F:sequence-specific DNA binding"/>
    <property type="evidence" value="ECO:0007669"/>
    <property type="project" value="InterPro"/>
</dbReference>
<dbReference type="OrthoDB" id="9816335at2"/>
<keyword evidence="1" id="KW-0805">Transcription regulation</keyword>
<dbReference type="PATRIC" id="fig|1423747.3.peg.1076"/>
<protein>
    <submittedName>
        <fullName evidence="5">AraC family transcriptional regulator</fullName>
    </submittedName>
</protein>
<evidence type="ECO:0000313" key="6">
    <source>
        <dbReference type="Proteomes" id="UP000051264"/>
    </source>
</evidence>
<reference evidence="5 6" key="1">
    <citation type="journal article" date="2015" name="Genome Announc.">
        <title>Expanding the biotechnology potential of lactobacilli through comparative genomics of 213 strains and associated genera.</title>
        <authorList>
            <person name="Sun Z."/>
            <person name="Harris H.M."/>
            <person name="McCann A."/>
            <person name="Guo C."/>
            <person name="Argimon S."/>
            <person name="Zhang W."/>
            <person name="Yang X."/>
            <person name="Jeffery I.B."/>
            <person name="Cooney J.C."/>
            <person name="Kagawa T.F."/>
            <person name="Liu W."/>
            <person name="Song Y."/>
            <person name="Salvetti E."/>
            <person name="Wrobel A."/>
            <person name="Rasinkangas P."/>
            <person name="Parkhill J."/>
            <person name="Rea M.C."/>
            <person name="O'Sullivan O."/>
            <person name="Ritari J."/>
            <person name="Douillard F.P."/>
            <person name="Paul Ross R."/>
            <person name="Yang R."/>
            <person name="Briner A.E."/>
            <person name="Felis G.E."/>
            <person name="de Vos W.M."/>
            <person name="Barrangou R."/>
            <person name="Klaenhammer T.R."/>
            <person name="Caufield P.W."/>
            <person name="Cui Y."/>
            <person name="Zhang H."/>
            <person name="O'Toole P.W."/>
        </authorList>
    </citation>
    <scope>NUCLEOTIDE SEQUENCE [LARGE SCALE GENOMIC DNA]</scope>
    <source>
        <strain evidence="5 6">DSM 14340</strain>
    </source>
</reference>
<dbReference type="STRING" id="1423747.FC69_GL001054"/>
<dbReference type="InterPro" id="IPR003313">
    <property type="entry name" value="AraC-bd"/>
</dbReference>
<dbReference type="Gene3D" id="1.10.10.60">
    <property type="entry name" value="Homeodomain-like"/>
    <property type="match status" value="2"/>
</dbReference>
<dbReference type="InterPro" id="IPR037923">
    <property type="entry name" value="HTH-like"/>
</dbReference>
<keyword evidence="3" id="KW-0804">Transcription</keyword>
<sequence length="337" mass="38965">MDINTFKSLQTLSAVELQQQQSHYVSDDIPPAAIDLKASHEQKVPVINNRYFFRNCSVAIRKHNRFASYPLHTHQYFEINYMLRGHATEYVDGEKVILSEGDVLLLDIDSQHRIDALDTNDLLINLLFRDRNISLDLISQVRANKSVLYDFLINDIAVDSKQKQYILFKNLGNEEHEIQTTFDALITEYYQRHDFADTIIKSELTILIAQLARNKQLPSSTTSPTQKLAITLLDEIRQNYQHLSLDMLSNKYAYNKNYLSNLFHKVVGKTFSTALTEERLIRAREAIQNTTKPVTAICHDVGFSNKSFFYNKYTEKFGCTPKEDRELISKKSLVDTL</sequence>
<dbReference type="EMBL" id="AZEX01000029">
    <property type="protein sequence ID" value="KRL60958.1"/>
    <property type="molecule type" value="Genomic_DNA"/>
</dbReference>
<dbReference type="PROSITE" id="PS01124">
    <property type="entry name" value="HTH_ARAC_FAMILY_2"/>
    <property type="match status" value="1"/>
</dbReference>
<dbReference type="GO" id="GO:0003700">
    <property type="term" value="F:DNA-binding transcription factor activity"/>
    <property type="evidence" value="ECO:0007669"/>
    <property type="project" value="InterPro"/>
</dbReference>
<dbReference type="PROSITE" id="PS00041">
    <property type="entry name" value="HTH_ARAC_FAMILY_1"/>
    <property type="match status" value="1"/>
</dbReference>
<comment type="caution">
    <text evidence="5">The sequence shown here is derived from an EMBL/GenBank/DDBJ whole genome shotgun (WGS) entry which is preliminary data.</text>
</comment>
<dbReference type="InterPro" id="IPR018060">
    <property type="entry name" value="HTH_AraC"/>
</dbReference>
<dbReference type="SUPFAM" id="SSF51215">
    <property type="entry name" value="Regulatory protein AraC"/>
    <property type="match status" value="1"/>
</dbReference>
<keyword evidence="2" id="KW-0238">DNA-binding</keyword>
<evidence type="ECO:0000256" key="2">
    <source>
        <dbReference type="ARBA" id="ARBA00023125"/>
    </source>
</evidence>